<dbReference type="Gene3D" id="3.40.50.720">
    <property type="entry name" value="NAD(P)-binding Rossmann-like Domain"/>
    <property type="match status" value="1"/>
</dbReference>
<evidence type="ECO:0000313" key="5">
    <source>
        <dbReference type="Proteomes" id="UP000324781"/>
    </source>
</evidence>
<dbReference type="Proteomes" id="UP000324781">
    <property type="component" value="Unassembled WGS sequence"/>
</dbReference>
<evidence type="ECO:0000256" key="1">
    <source>
        <dbReference type="ARBA" id="ARBA00022857"/>
    </source>
</evidence>
<evidence type="ECO:0000259" key="3">
    <source>
        <dbReference type="Pfam" id="PF01113"/>
    </source>
</evidence>
<protein>
    <submittedName>
        <fullName evidence="4">4-hydroxy-tetrahydrodipicolinate reductase</fullName>
    </submittedName>
</protein>
<keyword evidence="5" id="KW-1185">Reference proteome</keyword>
<dbReference type="AlphaFoldDB" id="A0A1M6KKX0"/>
<evidence type="ECO:0000256" key="2">
    <source>
        <dbReference type="ARBA" id="ARBA00023002"/>
    </source>
</evidence>
<sequence length="131" mass="14042">MLGSEGITKICLMGLGRTGAEIARTVLEQPDMRLVAAICSDFSSKRGKDVGEILGIPETGAKVYGAGQLEEVLQEHAPDVIVDFSNARATMKYVRLISERRIGLVIGTTGFSDHDVVRLQLLAAKNDSGIL</sequence>
<dbReference type="EMBL" id="FQZP01000084">
    <property type="protein sequence ID" value="SHJ59604.1"/>
    <property type="molecule type" value="Genomic_DNA"/>
</dbReference>
<dbReference type="RefSeq" id="WP_149679712.1">
    <property type="nucleotide sequence ID" value="NZ_FQZP01000084.1"/>
</dbReference>
<proteinExistence type="predicted"/>
<keyword evidence="2" id="KW-0560">Oxidoreductase</keyword>
<dbReference type="InterPro" id="IPR036291">
    <property type="entry name" value="NAD(P)-bd_dom_sf"/>
</dbReference>
<gene>
    <name evidence="4" type="ORF">SAMN05444373_10842</name>
</gene>
<feature type="domain" description="Dihydrodipicolinate reductase N-terminal" evidence="3">
    <location>
        <begin position="9"/>
        <end position="125"/>
    </location>
</feature>
<name>A0A1M6KKX0_9FIRM</name>
<dbReference type="GO" id="GO:0008839">
    <property type="term" value="F:4-hydroxy-tetrahydrodipicolinate reductase"/>
    <property type="evidence" value="ECO:0007669"/>
    <property type="project" value="InterPro"/>
</dbReference>
<dbReference type="InterPro" id="IPR000846">
    <property type="entry name" value="DapB_N"/>
</dbReference>
<organism evidence="4 5">
    <name type="scientific">Thermoclostridium caenicola</name>
    <dbReference type="NCBI Taxonomy" id="659425"/>
    <lineage>
        <taxon>Bacteria</taxon>
        <taxon>Bacillati</taxon>
        <taxon>Bacillota</taxon>
        <taxon>Clostridia</taxon>
        <taxon>Eubacteriales</taxon>
        <taxon>Oscillospiraceae</taxon>
        <taxon>Thermoclostridium</taxon>
    </lineage>
</organism>
<dbReference type="SUPFAM" id="SSF51735">
    <property type="entry name" value="NAD(P)-binding Rossmann-fold domains"/>
    <property type="match status" value="1"/>
</dbReference>
<dbReference type="Pfam" id="PF01113">
    <property type="entry name" value="DapB_N"/>
    <property type="match status" value="1"/>
</dbReference>
<dbReference type="GO" id="GO:0009089">
    <property type="term" value="P:lysine biosynthetic process via diaminopimelate"/>
    <property type="evidence" value="ECO:0007669"/>
    <property type="project" value="InterPro"/>
</dbReference>
<keyword evidence="1" id="KW-0521">NADP</keyword>
<reference evidence="4 5" key="1">
    <citation type="submission" date="2016-11" db="EMBL/GenBank/DDBJ databases">
        <authorList>
            <person name="Varghese N."/>
            <person name="Submissions S."/>
        </authorList>
    </citation>
    <scope>NUCLEOTIDE SEQUENCE [LARGE SCALE GENOMIC DNA]</scope>
    <source>
        <strain evidence="4 5">DSM 19027</strain>
    </source>
</reference>
<dbReference type="OrthoDB" id="9790352at2"/>
<evidence type="ECO:0000313" key="4">
    <source>
        <dbReference type="EMBL" id="SHJ59604.1"/>
    </source>
</evidence>
<dbReference type="CDD" id="cd02274">
    <property type="entry name" value="DHDPR_N"/>
    <property type="match status" value="1"/>
</dbReference>
<accession>A0A1M6KKX0</accession>